<dbReference type="GO" id="GO:0006313">
    <property type="term" value="P:DNA transposition"/>
    <property type="evidence" value="ECO:0007669"/>
    <property type="project" value="InterPro"/>
</dbReference>
<accession>A0A328TT27</accession>
<evidence type="ECO:0000313" key="6">
    <source>
        <dbReference type="EMBL" id="RAP72732.1"/>
    </source>
</evidence>
<evidence type="ECO:0000256" key="3">
    <source>
        <dbReference type="ARBA" id="ARBA00022578"/>
    </source>
</evidence>
<dbReference type="Proteomes" id="UP000244334">
    <property type="component" value="Unassembled WGS sequence"/>
</dbReference>
<dbReference type="EMBL" id="LJAM02000016">
    <property type="protein sequence ID" value="RAP72732.1"/>
    <property type="molecule type" value="Genomic_DNA"/>
</dbReference>
<dbReference type="Pfam" id="PF00872">
    <property type="entry name" value="Transposase_mut"/>
    <property type="match status" value="1"/>
</dbReference>
<evidence type="ECO:0000256" key="2">
    <source>
        <dbReference type="ARBA" id="ARBA00010961"/>
    </source>
</evidence>
<dbReference type="GO" id="GO:0004803">
    <property type="term" value="F:transposase activity"/>
    <property type="evidence" value="ECO:0007669"/>
    <property type="project" value="InterPro"/>
</dbReference>
<comment type="caution">
    <text evidence="6">The sequence shown here is derived from an EMBL/GenBank/DDBJ whole genome shotgun (WGS) entry which is preliminary data.</text>
</comment>
<comment type="similarity">
    <text evidence="2">Belongs to the transposase mutator family.</text>
</comment>
<protein>
    <submittedName>
        <fullName evidence="6">Transposase, Mutator family protein</fullName>
    </submittedName>
</protein>
<evidence type="ECO:0000256" key="1">
    <source>
        <dbReference type="ARBA" id="ARBA00002190"/>
    </source>
</evidence>
<keyword evidence="3" id="KW-0815">Transposition</keyword>
<evidence type="ECO:0000256" key="5">
    <source>
        <dbReference type="ARBA" id="ARBA00023172"/>
    </source>
</evidence>
<dbReference type="GO" id="GO:0003677">
    <property type="term" value="F:DNA binding"/>
    <property type="evidence" value="ECO:0007669"/>
    <property type="project" value="UniProtKB-KW"/>
</dbReference>
<keyword evidence="7" id="KW-1185">Reference proteome</keyword>
<evidence type="ECO:0000256" key="4">
    <source>
        <dbReference type="ARBA" id="ARBA00023125"/>
    </source>
</evidence>
<sequence>MAVIIVCAVNSDGRREIIGMGIGESEAKAFWLAFLLNLA</sequence>
<reference evidence="6" key="1">
    <citation type="submission" date="2018-04" db="EMBL/GenBank/DDBJ databases">
        <title>Genomes of the Obligate Erwinia dacicola and Facultative Enterobacter sp. OLF Endosymbionts of the Olive Fruit fly, Bactrocera oleae.</title>
        <authorList>
            <person name="Estes A.M."/>
            <person name="Hearn D.J."/>
            <person name="Agarwal S."/>
            <person name="Pierson E.A."/>
            <person name="Dunning-Hotopp J.C."/>
        </authorList>
    </citation>
    <scope>NUCLEOTIDE SEQUENCE [LARGE SCALE GENOMIC DNA]</scope>
    <source>
        <strain evidence="6">Oroville</strain>
    </source>
</reference>
<evidence type="ECO:0000313" key="7">
    <source>
        <dbReference type="Proteomes" id="UP000244334"/>
    </source>
</evidence>
<dbReference type="InterPro" id="IPR001207">
    <property type="entry name" value="Transposase_mutator"/>
</dbReference>
<keyword evidence="4" id="KW-0238">DNA-binding</keyword>
<keyword evidence="5" id="KW-0233">DNA recombination</keyword>
<organism evidence="6 7">
    <name type="scientific">Candidatus Erwinia dacicola</name>
    <dbReference type="NCBI Taxonomy" id="252393"/>
    <lineage>
        <taxon>Bacteria</taxon>
        <taxon>Pseudomonadati</taxon>
        <taxon>Pseudomonadota</taxon>
        <taxon>Gammaproteobacteria</taxon>
        <taxon>Enterobacterales</taxon>
        <taxon>Erwiniaceae</taxon>
        <taxon>Erwinia</taxon>
    </lineage>
</organism>
<proteinExistence type="inferred from homology"/>
<name>A0A328TT27_9GAMM</name>
<gene>
    <name evidence="6" type="ORF">ACZ87_00443</name>
</gene>
<comment type="function">
    <text evidence="1">Required for the transposition of the insertion element.</text>
</comment>
<dbReference type="AlphaFoldDB" id="A0A328TT27"/>